<reference evidence="2" key="1">
    <citation type="submission" date="2023-02" db="EMBL/GenBank/DDBJ databases">
        <title>Genome of toxic invasive species Heracleum sosnowskyi carries increased number of genes despite the absence of recent whole-genome duplications.</title>
        <authorList>
            <person name="Schelkunov M."/>
            <person name="Shtratnikova V."/>
            <person name="Makarenko M."/>
            <person name="Klepikova A."/>
            <person name="Omelchenko D."/>
            <person name="Novikova G."/>
            <person name="Obukhova E."/>
            <person name="Bogdanov V."/>
            <person name="Penin A."/>
            <person name="Logacheva M."/>
        </authorList>
    </citation>
    <scope>NUCLEOTIDE SEQUENCE</scope>
    <source>
        <strain evidence="2">Hsosn_3</strain>
        <tissue evidence="2">Leaf</tissue>
    </source>
</reference>
<dbReference type="Gene3D" id="2.40.50.140">
    <property type="entry name" value="Nucleic acid-binding proteins"/>
    <property type="match status" value="1"/>
</dbReference>
<accession>A0AAD8IPY0</accession>
<evidence type="ECO:0000313" key="3">
    <source>
        <dbReference type="Proteomes" id="UP001237642"/>
    </source>
</evidence>
<reference evidence="2" key="2">
    <citation type="submission" date="2023-05" db="EMBL/GenBank/DDBJ databases">
        <authorList>
            <person name="Schelkunov M.I."/>
        </authorList>
    </citation>
    <scope>NUCLEOTIDE SEQUENCE</scope>
    <source>
        <strain evidence="2">Hsosn_3</strain>
        <tissue evidence="2">Leaf</tissue>
    </source>
</reference>
<evidence type="ECO:0000259" key="1">
    <source>
        <dbReference type="Pfam" id="PF02721"/>
    </source>
</evidence>
<gene>
    <name evidence="2" type="ORF">POM88_018127</name>
</gene>
<dbReference type="SUPFAM" id="SSF50249">
    <property type="entry name" value="Nucleic acid-binding proteins"/>
    <property type="match status" value="2"/>
</dbReference>
<proteinExistence type="predicted"/>
<dbReference type="EMBL" id="JAUIZM010000004">
    <property type="protein sequence ID" value="KAK1389949.1"/>
    <property type="molecule type" value="Genomic_DNA"/>
</dbReference>
<dbReference type="Pfam" id="PF02721">
    <property type="entry name" value="DUF223"/>
    <property type="match status" value="1"/>
</dbReference>
<organism evidence="2 3">
    <name type="scientific">Heracleum sosnowskyi</name>
    <dbReference type="NCBI Taxonomy" id="360622"/>
    <lineage>
        <taxon>Eukaryota</taxon>
        <taxon>Viridiplantae</taxon>
        <taxon>Streptophyta</taxon>
        <taxon>Embryophyta</taxon>
        <taxon>Tracheophyta</taxon>
        <taxon>Spermatophyta</taxon>
        <taxon>Magnoliopsida</taxon>
        <taxon>eudicotyledons</taxon>
        <taxon>Gunneridae</taxon>
        <taxon>Pentapetalae</taxon>
        <taxon>asterids</taxon>
        <taxon>campanulids</taxon>
        <taxon>Apiales</taxon>
        <taxon>Apiaceae</taxon>
        <taxon>Apioideae</taxon>
        <taxon>apioid superclade</taxon>
        <taxon>Tordylieae</taxon>
        <taxon>Tordyliinae</taxon>
        <taxon>Heracleum</taxon>
    </lineage>
</organism>
<keyword evidence="3" id="KW-1185">Reference proteome</keyword>
<dbReference type="AlphaFoldDB" id="A0AAD8IPY0"/>
<protein>
    <recommendedName>
        <fullName evidence="1">Replication protein A 70 kDa DNA-binding subunit B/D first OB fold domain-containing protein</fullName>
    </recommendedName>
</protein>
<dbReference type="InterPro" id="IPR012340">
    <property type="entry name" value="NA-bd_OB-fold"/>
</dbReference>
<evidence type="ECO:0000313" key="2">
    <source>
        <dbReference type="EMBL" id="KAK1389949.1"/>
    </source>
</evidence>
<comment type="caution">
    <text evidence="2">The sequence shown here is derived from an EMBL/GenBank/DDBJ whole genome shotgun (WGS) entry which is preliminary data.</text>
</comment>
<name>A0AAD8IPY0_9APIA</name>
<sequence>MSSRKYDDLLTLKQNRSDWKIKVRVIRTWRGATKAGEYYKSFNVMLMDNKENKIHTFVPAKCADGLEIKLKVGSVKDVEEKGTTIANESFDFYDHTDLESIKNLNVYLTDVIEIIQNRGDITLRDLVNRLGHKNLQTKFSITNGSSNVNVTFWDALEKSFVQQLKLEPLEEPAIIIITSCKVGTWNGVLSTQLNHLFLNKICNLRC</sequence>
<dbReference type="Proteomes" id="UP001237642">
    <property type="component" value="Unassembled WGS sequence"/>
</dbReference>
<dbReference type="InterPro" id="IPR003871">
    <property type="entry name" value="RFA1B/D_OB_1st"/>
</dbReference>
<feature type="domain" description="Replication protein A 70 kDa DNA-binding subunit B/D first OB fold" evidence="1">
    <location>
        <begin position="5"/>
        <end position="80"/>
    </location>
</feature>